<organism evidence="2 3">
    <name type="scientific">Littorina saxatilis</name>
    <dbReference type="NCBI Taxonomy" id="31220"/>
    <lineage>
        <taxon>Eukaryota</taxon>
        <taxon>Metazoa</taxon>
        <taxon>Spiralia</taxon>
        <taxon>Lophotrochozoa</taxon>
        <taxon>Mollusca</taxon>
        <taxon>Gastropoda</taxon>
        <taxon>Caenogastropoda</taxon>
        <taxon>Littorinimorpha</taxon>
        <taxon>Littorinoidea</taxon>
        <taxon>Littorinidae</taxon>
        <taxon>Littorina</taxon>
    </lineage>
</organism>
<comment type="caution">
    <text evidence="2">The sequence shown here is derived from an EMBL/GenBank/DDBJ whole genome shotgun (WGS) entry which is preliminary data.</text>
</comment>
<dbReference type="EMBL" id="JBAMIC010001347">
    <property type="protein sequence ID" value="KAK7089525.1"/>
    <property type="molecule type" value="Genomic_DNA"/>
</dbReference>
<dbReference type="AlphaFoldDB" id="A0AAN9G0G6"/>
<sequence length="340" mass="38027">MNIAESLIKSFKVDTADSNESLRNRVHKVEKHLLLESALQNGKRAGIFNDMTCKELDEASEQEDGYVVMVAEGKTFRVAGASGVFCSAKEYRRLKTFVSDLRPLLKPSTDQVFCRRSGEHASVGETGEFLKEAWVDFGSIISKDVGDVTFTLIRKTIVSKSREEGVAQDVQEEMARHMDHSKDTANKYYDVSTGARLTASFRRTLTAFYDPVESDEESSTCSESEDAFPPSGKLADMDRTEPSVNKISPAPRRDTSAGGTKSTFGKLDVFTENDKLRLLRCCAYLIEKNRRRKDGEKGVTRVEILACIRSAGPNFSDLLTNYTLAQICNRVRCELRKKPK</sequence>
<feature type="region of interest" description="Disordered" evidence="1">
    <location>
        <begin position="214"/>
        <end position="262"/>
    </location>
</feature>
<protein>
    <submittedName>
        <fullName evidence="2">Uncharacterized protein</fullName>
    </submittedName>
</protein>
<feature type="compositionally biased region" description="Acidic residues" evidence="1">
    <location>
        <begin position="214"/>
        <end position="226"/>
    </location>
</feature>
<reference evidence="2 3" key="1">
    <citation type="submission" date="2024-02" db="EMBL/GenBank/DDBJ databases">
        <title>Chromosome-scale genome assembly of the rough periwinkle Littorina saxatilis.</title>
        <authorList>
            <person name="De Jode A."/>
            <person name="Faria R."/>
            <person name="Formenti G."/>
            <person name="Sims Y."/>
            <person name="Smith T.P."/>
            <person name="Tracey A."/>
            <person name="Wood J.M.D."/>
            <person name="Zagrodzka Z.B."/>
            <person name="Johannesson K."/>
            <person name="Butlin R.K."/>
            <person name="Leder E.H."/>
        </authorList>
    </citation>
    <scope>NUCLEOTIDE SEQUENCE [LARGE SCALE GENOMIC DNA]</scope>
    <source>
        <strain evidence="2">Snail1</strain>
        <tissue evidence="2">Muscle</tissue>
    </source>
</reference>
<evidence type="ECO:0000256" key="1">
    <source>
        <dbReference type="SAM" id="MobiDB-lite"/>
    </source>
</evidence>
<gene>
    <name evidence="2" type="ORF">V1264_024298</name>
</gene>
<keyword evidence="3" id="KW-1185">Reference proteome</keyword>
<proteinExistence type="predicted"/>
<accession>A0AAN9G0G6</accession>
<dbReference type="Proteomes" id="UP001374579">
    <property type="component" value="Unassembled WGS sequence"/>
</dbReference>
<name>A0AAN9G0G6_9CAEN</name>
<evidence type="ECO:0000313" key="3">
    <source>
        <dbReference type="Proteomes" id="UP001374579"/>
    </source>
</evidence>
<evidence type="ECO:0000313" key="2">
    <source>
        <dbReference type="EMBL" id="KAK7089525.1"/>
    </source>
</evidence>